<dbReference type="PRINTS" id="PR00081">
    <property type="entry name" value="GDHRDH"/>
</dbReference>
<evidence type="ECO:0000256" key="1">
    <source>
        <dbReference type="ARBA" id="ARBA00004275"/>
    </source>
</evidence>
<keyword evidence="3" id="KW-0444">Lipid biosynthesis</keyword>
<dbReference type="Proteomes" id="UP000011863">
    <property type="component" value="Chromosome"/>
</dbReference>
<dbReference type="EC" id="1.3.1.38" evidence="13"/>
<dbReference type="InterPro" id="IPR002347">
    <property type="entry name" value="SDR_fam"/>
</dbReference>
<dbReference type="GO" id="GO:0006633">
    <property type="term" value="P:fatty acid biosynthetic process"/>
    <property type="evidence" value="ECO:0007669"/>
    <property type="project" value="UniProtKB-KW"/>
</dbReference>
<evidence type="ECO:0000256" key="15">
    <source>
        <dbReference type="ARBA" id="ARBA00047570"/>
    </source>
</evidence>
<evidence type="ECO:0000256" key="16">
    <source>
        <dbReference type="ARBA" id="ARBA00048686"/>
    </source>
</evidence>
<proteinExistence type="predicted"/>
<dbReference type="Pfam" id="PF13561">
    <property type="entry name" value="adh_short_C2"/>
    <property type="match status" value="1"/>
</dbReference>
<evidence type="ECO:0000256" key="6">
    <source>
        <dbReference type="ARBA" id="ARBA00022857"/>
    </source>
</evidence>
<evidence type="ECO:0000256" key="11">
    <source>
        <dbReference type="ARBA" id="ARBA00037124"/>
    </source>
</evidence>
<dbReference type="InterPro" id="IPR036291">
    <property type="entry name" value="NAD(P)-bd_dom_sf"/>
</dbReference>
<protein>
    <recommendedName>
        <fullName evidence="14">Peroxisomal trans-2-enoyl-CoA reductase</fullName>
        <ecNumber evidence="13">1.3.1.38</ecNumber>
    </recommendedName>
</protein>
<evidence type="ECO:0000256" key="7">
    <source>
        <dbReference type="ARBA" id="ARBA00023002"/>
    </source>
</evidence>
<gene>
    <name evidence="21" type="ORF">YM304_27610</name>
</gene>
<comment type="catalytic activity">
    <reaction evidence="15">
        <text>(2E)-dodecenoyl-CoA + NADPH + H(+) = dodecanoyl-CoA + NADP(+)</text>
        <dbReference type="Rhea" id="RHEA:44964"/>
        <dbReference type="ChEBI" id="CHEBI:15378"/>
        <dbReference type="ChEBI" id="CHEBI:57330"/>
        <dbReference type="ChEBI" id="CHEBI:57375"/>
        <dbReference type="ChEBI" id="CHEBI:57783"/>
        <dbReference type="ChEBI" id="CHEBI:58349"/>
    </reaction>
    <physiologicalReaction direction="left-to-right" evidence="15">
        <dbReference type="Rhea" id="RHEA:44965"/>
    </physiologicalReaction>
</comment>
<organism evidence="21 22">
    <name type="scientific">Ilumatobacter coccineus (strain NBRC 103263 / KCTC 29153 / YM16-304)</name>
    <dbReference type="NCBI Taxonomy" id="1313172"/>
    <lineage>
        <taxon>Bacteria</taxon>
        <taxon>Bacillati</taxon>
        <taxon>Actinomycetota</taxon>
        <taxon>Acidimicrobiia</taxon>
        <taxon>Acidimicrobiales</taxon>
        <taxon>Ilumatobacteraceae</taxon>
        <taxon>Ilumatobacter</taxon>
    </lineage>
</organism>
<dbReference type="GO" id="GO:0019166">
    <property type="term" value="F:trans-2-enoyl-CoA reductase (NADPH) activity"/>
    <property type="evidence" value="ECO:0007669"/>
    <property type="project" value="UniProtKB-EC"/>
</dbReference>
<evidence type="ECO:0000256" key="12">
    <source>
        <dbReference type="ARBA" id="ARBA00038622"/>
    </source>
</evidence>
<comment type="function">
    <text evidence="11">Participates in chain elongation of fatty acids. Catalyzes the reduction of trans-2-enoyl-CoAs of varying chain lengths from 6:1 to 16:1, having maximum activity with 10:1 CoA. Has no 2,4-dienoyl-CoA reductase activity.</text>
</comment>
<keyword evidence="4" id="KW-0597">Phosphoprotein</keyword>
<evidence type="ECO:0000256" key="8">
    <source>
        <dbReference type="ARBA" id="ARBA00023098"/>
    </source>
</evidence>
<comment type="catalytic activity">
    <reaction evidence="16">
        <text>(2E)-tetradecenoyl-CoA + NADPH + H(+) = tetradecanoyl-CoA + NADP(+)</text>
        <dbReference type="Rhea" id="RHEA:44968"/>
        <dbReference type="ChEBI" id="CHEBI:15378"/>
        <dbReference type="ChEBI" id="CHEBI:57385"/>
        <dbReference type="ChEBI" id="CHEBI:57783"/>
        <dbReference type="ChEBI" id="CHEBI:58349"/>
        <dbReference type="ChEBI" id="CHEBI:61405"/>
    </reaction>
    <physiologicalReaction direction="left-to-right" evidence="16">
        <dbReference type="Rhea" id="RHEA:44969"/>
    </physiologicalReaction>
</comment>
<evidence type="ECO:0000256" key="3">
    <source>
        <dbReference type="ARBA" id="ARBA00022516"/>
    </source>
</evidence>
<dbReference type="AlphaFoldDB" id="A0A6C7ED66"/>
<comment type="catalytic activity">
    <reaction evidence="20">
        <text>(2E)-octenoyl-CoA + NADPH + H(+) = octanoyl-CoA + NADP(+)</text>
        <dbReference type="Rhea" id="RHEA:44952"/>
        <dbReference type="ChEBI" id="CHEBI:15378"/>
        <dbReference type="ChEBI" id="CHEBI:57386"/>
        <dbReference type="ChEBI" id="CHEBI:57783"/>
        <dbReference type="ChEBI" id="CHEBI:58349"/>
        <dbReference type="ChEBI" id="CHEBI:62242"/>
    </reaction>
    <physiologicalReaction direction="left-to-right" evidence="20">
        <dbReference type="Rhea" id="RHEA:44953"/>
    </physiologicalReaction>
</comment>
<dbReference type="FunFam" id="3.40.50.720:FF:000084">
    <property type="entry name" value="Short-chain dehydrogenase reductase"/>
    <property type="match status" value="1"/>
</dbReference>
<comment type="catalytic activity">
    <reaction evidence="19">
        <text>(2E)-decenoyl-CoA + NADPH + H(+) = decanoyl-CoA + NADP(+)</text>
        <dbReference type="Rhea" id="RHEA:44960"/>
        <dbReference type="ChEBI" id="CHEBI:15378"/>
        <dbReference type="ChEBI" id="CHEBI:57783"/>
        <dbReference type="ChEBI" id="CHEBI:58349"/>
        <dbReference type="ChEBI" id="CHEBI:61406"/>
        <dbReference type="ChEBI" id="CHEBI:61430"/>
    </reaction>
    <physiologicalReaction direction="left-to-right" evidence="19">
        <dbReference type="Rhea" id="RHEA:44961"/>
    </physiologicalReaction>
</comment>
<keyword evidence="7" id="KW-0560">Oxidoreductase</keyword>
<dbReference type="PRINTS" id="PR00080">
    <property type="entry name" value="SDRFAMILY"/>
</dbReference>
<dbReference type="OrthoDB" id="517007at2"/>
<comment type="subunit">
    <text evidence="12">Interacts with PEX5, probably required to target it into peroxisomes.</text>
</comment>
<keyword evidence="6" id="KW-0521">NADP</keyword>
<dbReference type="InterPro" id="IPR052388">
    <property type="entry name" value="Peroxisomal_t2-enoyl-CoA_red"/>
</dbReference>
<comment type="catalytic activity">
    <reaction evidence="18">
        <text>a (2E)-enoyl-CoA + NADPH + H(+) = a 2,3-saturated acyl-CoA + NADP(+)</text>
        <dbReference type="Rhea" id="RHEA:33763"/>
        <dbReference type="ChEBI" id="CHEBI:15378"/>
        <dbReference type="ChEBI" id="CHEBI:57783"/>
        <dbReference type="ChEBI" id="CHEBI:58349"/>
        <dbReference type="ChEBI" id="CHEBI:58856"/>
        <dbReference type="ChEBI" id="CHEBI:65111"/>
        <dbReference type="EC" id="1.3.1.38"/>
    </reaction>
    <physiologicalReaction direction="left-to-right" evidence="18">
        <dbReference type="Rhea" id="RHEA:33764"/>
    </physiologicalReaction>
</comment>
<evidence type="ECO:0000256" key="18">
    <source>
        <dbReference type="ARBA" id="ARBA00049251"/>
    </source>
</evidence>
<evidence type="ECO:0000256" key="20">
    <source>
        <dbReference type="ARBA" id="ARBA00049559"/>
    </source>
</evidence>
<dbReference type="PANTHER" id="PTHR24317:SF7">
    <property type="entry name" value="PEROXISOMAL TRANS-2-ENOYL-COA REDUCTASE"/>
    <property type="match status" value="1"/>
</dbReference>
<name>A0A6C7ED66_ILUCY</name>
<dbReference type="Gene3D" id="3.40.50.720">
    <property type="entry name" value="NAD(P)-binding Rossmann-like Domain"/>
    <property type="match status" value="1"/>
</dbReference>
<sequence>MNEFAMYASDLLDGRKALVTGGGTGIGKAIATGLSMAGADVVIAARRAEVLDETAAEITAMSGRPVTTDLVDIRDLDTVTALAQRQGDIDILINNAGGQFPQKARDFSPNGWRTVIDLNLNGTWNMVQAFGNIMLDAGGGSICNIVATVGRGIPGIAHSASARAGVVELSKTLAYEWGPKVRINCVAPGQFRTDAYDNTYEEGVGDGFVEQPLPHVGHVSDIANAAVFLVSPTARFITGETLYVDGGLTVQGPMSALPPGGFPERNEPSPHR</sequence>
<evidence type="ECO:0000256" key="5">
    <source>
        <dbReference type="ARBA" id="ARBA00022832"/>
    </source>
</evidence>
<evidence type="ECO:0000256" key="13">
    <source>
        <dbReference type="ARBA" id="ARBA00038849"/>
    </source>
</evidence>
<keyword evidence="8" id="KW-0443">Lipid metabolism</keyword>
<evidence type="ECO:0000256" key="19">
    <source>
        <dbReference type="ARBA" id="ARBA00049386"/>
    </source>
</evidence>
<evidence type="ECO:0000256" key="4">
    <source>
        <dbReference type="ARBA" id="ARBA00022553"/>
    </source>
</evidence>
<keyword evidence="9" id="KW-0576">Peroxisome</keyword>
<dbReference type="EMBL" id="AP012057">
    <property type="protein sequence ID" value="BAN03075.1"/>
    <property type="molecule type" value="Genomic_DNA"/>
</dbReference>
<keyword evidence="5" id="KW-0276">Fatty acid metabolism</keyword>
<keyword evidence="10" id="KW-0275">Fatty acid biosynthesis</keyword>
<dbReference type="KEGG" id="aym:YM304_27610"/>
<evidence type="ECO:0000256" key="2">
    <source>
        <dbReference type="ARBA" id="ARBA00005189"/>
    </source>
</evidence>
<reference evidence="21 22" key="1">
    <citation type="journal article" date="2013" name="Int. J. Syst. Evol. Microbiol.">
        <title>Ilumatobacter nonamiense sp. nov. and Ilumatobacter coccineum sp. nov., isolated from seashore sand.</title>
        <authorList>
            <person name="Matsumoto A."/>
            <person name="Kasai H."/>
            <person name="Matsuo Y."/>
            <person name="Shizuri Y."/>
            <person name="Ichikawa N."/>
            <person name="Fujita N."/>
            <person name="Omura S."/>
            <person name="Takahashi Y."/>
        </authorList>
    </citation>
    <scope>NUCLEOTIDE SEQUENCE [LARGE SCALE GENOMIC DNA]</scope>
    <source>
        <strain evidence="22">NBRC 103263 / KCTC 29153 / YM16-304</strain>
    </source>
</reference>
<comment type="catalytic activity">
    <reaction evidence="17">
        <text>(2E)-hexenoyl-CoA + NADPH + H(+) = hexanoyl-CoA + NADP(+)</text>
        <dbReference type="Rhea" id="RHEA:44956"/>
        <dbReference type="ChEBI" id="CHEBI:15378"/>
        <dbReference type="ChEBI" id="CHEBI:57783"/>
        <dbReference type="ChEBI" id="CHEBI:58349"/>
        <dbReference type="ChEBI" id="CHEBI:62077"/>
        <dbReference type="ChEBI" id="CHEBI:62620"/>
    </reaction>
    <physiologicalReaction direction="left-to-right" evidence="17">
        <dbReference type="Rhea" id="RHEA:44957"/>
    </physiologicalReaction>
</comment>
<evidence type="ECO:0000256" key="17">
    <source>
        <dbReference type="ARBA" id="ARBA00049108"/>
    </source>
</evidence>
<dbReference type="SUPFAM" id="SSF51735">
    <property type="entry name" value="NAD(P)-binding Rossmann-fold domains"/>
    <property type="match status" value="1"/>
</dbReference>
<evidence type="ECO:0000256" key="14">
    <source>
        <dbReference type="ARBA" id="ARBA00041063"/>
    </source>
</evidence>
<evidence type="ECO:0000256" key="9">
    <source>
        <dbReference type="ARBA" id="ARBA00023140"/>
    </source>
</evidence>
<dbReference type="PANTHER" id="PTHR24317">
    <property type="entry name" value="PEROXISOMAL TRANS-2-ENOYL-COA REDUCTASE"/>
    <property type="match status" value="1"/>
</dbReference>
<comment type="subcellular location">
    <subcellularLocation>
        <location evidence="1">Peroxisome</location>
    </subcellularLocation>
</comment>
<evidence type="ECO:0000256" key="10">
    <source>
        <dbReference type="ARBA" id="ARBA00023160"/>
    </source>
</evidence>
<evidence type="ECO:0000313" key="21">
    <source>
        <dbReference type="EMBL" id="BAN03075.1"/>
    </source>
</evidence>
<accession>A0A6C7ED66</accession>
<comment type="pathway">
    <text evidence="2">Lipid metabolism.</text>
</comment>
<dbReference type="RefSeq" id="WP_015442322.1">
    <property type="nucleotide sequence ID" value="NC_020520.1"/>
</dbReference>
<keyword evidence="22" id="KW-1185">Reference proteome</keyword>
<evidence type="ECO:0000313" key="22">
    <source>
        <dbReference type="Proteomes" id="UP000011863"/>
    </source>
</evidence>